<dbReference type="EMBL" id="CP133148">
    <property type="protein sequence ID" value="WVT05561.1"/>
    <property type="molecule type" value="Genomic_DNA"/>
</dbReference>
<evidence type="ECO:0000313" key="1">
    <source>
        <dbReference type="EMBL" id="WVT05561.1"/>
    </source>
</evidence>
<reference evidence="1" key="1">
    <citation type="submission" date="2023-08" db="EMBL/GenBank/DDBJ databases">
        <title>Complete genome sequence of Sinorhizobium chiapanecum ITTG S70 isolated from Acaciella angustissima nodules in Chiapas-Mexico.</title>
        <authorList>
            <person name="Rincon-Rosales R."/>
            <person name="Rogel M.A."/>
            <person name="Rincon-Medina C.I."/>
            <person name="Guerrero G."/>
            <person name="Manzano-Gomez L.A."/>
            <person name="Lopez-Lopez A."/>
            <person name="Rincon Molina F.A."/>
            <person name="Martinez-Romero E."/>
        </authorList>
    </citation>
    <scope>NUCLEOTIDE SEQUENCE</scope>
    <source>
        <strain evidence="1">ITTG S70</strain>
    </source>
</reference>
<dbReference type="RefSeq" id="WP_331374638.1">
    <property type="nucleotide sequence ID" value="NZ_CP133148.1"/>
</dbReference>
<keyword evidence="2" id="KW-1185">Reference proteome</keyword>
<protein>
    <submittedName>
        <fullName evidence="1">Uncharacterized protein</fullName>
    </submittedName>
</protein>
<evidence type="ECO:0000313" key="2">
    <source>
        <dbReference type="Proteomes" id="UP001432360"/>
    </source>
</evidence>
<name>A0ABZ2BGR5_9HYPH</name>
<gene>
    <name evidence="1" type="ORF">RB548_09275</name>
</gene>
<organism evidence="1 2">
    <name type="scientific">Sinorhizobium chiapasense</name>
    <dbReference type="NCBI Taxonomy" id="501572"/>
    <lineage>
        <taxon>Bacteria</taxon>
        <taxon>Pseudomonadati</taxon>
        <taxon>Pseudomonadota</taxon>
        <taxon>Alphaproteobacteria</taxon>
        <taxon>Hyphomicrobiales</taxon>
        <taxon>Rhizobiaceae</taxon>
        <taxon>Sinorhizobium/Ensifer group</taxon>
        <taxon>Sinorhizobium</taxon>
    </lineage>
</organism>
<sequence>MSALTLVITPHGNASYIKIDGQMAATTVKQDTVIRLQPETVALSSMIPGDGDIVLAILSHARSFIDRIATRRRANNLARNRVETRRELAKLPARVRNDLLLAEQQPVTLSDRVVS</sequence>
<accession>A0ABZ2BGR5</accession>
<dbReference type="Proteomes" id="UP001432360">
    <property type="component" value="Chromosome"/>
</dbReference>
<proteinExistence type="predicted"/>